<dbReference type="PANTHER" id="PTHR18964">
    <property type="entry name" value="ROK (REPRESSOR, ORF, KINASE) FAMILY"/>
    <property type="match status" value="1"/>
</dbReference>
<protein>
    <submittedName>
        <fullName evidence="2">Glucokinase</fullName>
    </submittedName>
    <submittedName>
        <fullName evidence="3">ROK family protein</fullName>
    </submittedName>
</protein>
<dbReference type="EMBL" id="FMYV01000004">
    <property type="protein sequence ID" value="SDC47876.1"/>
    <property type="molecule type" value="Genomic_DNA"/>
</dbReference>
<organism evidence="2 4">
    <name type="scientific">Geotoga petraea</name>
    <dbReference type="NCBI Taxonomy" id="28234"/>
    <lineage>
        <taxon>Bacteria</taxon>
        <taxon>Thermotogati</taxon>
        <taxon>Thermotogota</taxon>
        <taxon>Thermotogae</taxon>
        <taxon>Petrotogales</taxon>
        <taxon>Petrotogaceae</taxon>
        <taxon>Geotoga</taxon>
    </lineage>
</organism>
<dbReference type="Gene3D" id="3.30.420.40">
    <property type="match status" value="2"/>
</dbReference>
<dbReference type="OrthoDB" id="9810372at2"/>
<dbReference type="InterPro" id="IPR049874">
    <property type="entry name" value="ROK_cs"/>
</dbReference>
<reference evidence="2 4" key="1">
    <citation type="submission" date="2016-10" db="EMBL/GenBank/DDBJ databases">
        <authorList>
            <person name="de Groot N.N."/>
        </authorList>
    </citation>
    <scope>NUCLEOTIDE SEQUENCE [LARGE SCALE GENOMIC DNA]</scope>
    <source>
        <strain evidence="2 4">WG14</strain>
    </source>
</reference>
<dbReference type="SUPFAM" id="SSF53067">
    <property type="entry name" value="Actin-like ATPase domain"/>
    <property type="match status" value="1"/>
</dbReference>
<dbReference type="EMBL" id="SRME01000004">
    <property type="protein sequence ID" value="TGG87571.1"/>
    <property type="molecule type" value="Genomic_DNA"/>
</dbReference>
<evidence type="ECO:0000313" key="2">
    <source>
        <dbReference type="EMBL" id="SDC47876.1"/>
    </source>
</evidence>
<sequence>MKGYIALDIGGTKILGVFFNEKKEEVKREKKSTNAHKGFEKVQEKICKVIDNLSENNEILAIGLGIPGFVRNGVVEFTPNLPLTGFNIEKFLKEKYNVPVFVGNDANVSLYGEFKHGAVKDFKNIAGFFIGTGVGGGIIINGKMYTGAIGGAGEFGHMTINAHGPYCGCGSRGCVEALASKTSMHRDYENSIKKGFKTSMKEHVEEKNIIKSSELKKAYDSKDDVTLHIVENMIYNLGVASGSIMNILNPEVIVFGGGIMESMGKDLLPEIIRVSEHFSIKQIFNNTEFKIAELGDDACIYGALGLIEDGLEEVN</sequence>
<name>A0A1G6LYV0_9BACT</name>
<dbReference type="RefSeq" id="WP_091403582.1">
    <property type="nucleotide sequence ID" value="NZ_FMYV01000004.1"/>
</dbReference>
<keyword evidence="4" id="KW-1185">Reference proteome</keyword>
<dbReference type="GO" id="GO:0016301">
    <property type="term" value="F:kinase activity"/>
    <property type="evidence" value="ECO:0007669"/>
    <property type="project" value="UniProtKB-KW"/>
</dbReference>
<evidence type="ECO:0000256" key="1">
    <source>
        <dbReference type="ARBA" id="ARBA00006479"/>
    </source>
</evidence>
<gene>
    <name evidence="3" type="ORF">E4650_07445</name>
    <name evidence="2" type="ORF">SAMN04488588_1173</name>
</gene>
<evidence type="ECO:0000313" key="5">
    <source>
        <dbReference type="Proteomes" id="UP000297288"/>
    </source>
</evidence>
<comment type="similarity">
    <text evidence="1">Belongs to the ROK (NagC/XylR) family.</text>
</comment>
<evidence type="ECO:0000313" key="3">
    <source>
        <dbReference type="EMBL" id="TGG87571.1"/>
    </source>
</evidence>
<dbReference type="PANTHER" id="PTHR18964:SF149">
    <property type="entry name" value="BIFUNCTIONAL UDP-N-ACETYLGLUCOSAMINE 2-EPIMERASE_N-ACETYLMANNOSAMINE KINASE"/>
    <property type="match status" value="1"/>
</dbReference>
<dbReference type="Proteomes" id="UP000297288">
    <property type="component" value="Unassembled WGS sequence"/>
</dbReference>
<accession>A0A1G6LYV0</accession>
<dbReference type="STRING" id="28234.SAMN04488588_1173"/>
<dbReference type="InterPro" id="IPR000600">
    <property type="entry name" value="ROK"/>
</dbReference>
<keyword evidence="2" id="KW-0808">Transferase</keyword>
<dbReference type="AlphaFoldDB" id="A0A1G6LYV0"/>
<evidence type="ECO:0000313" key="4">
    <source>
        <dbReference type="Proteomes" id="UP000199322"/>
    </source>
</evidence>
<dbReference type="Proteomes" id="UP000199322">
    <property type="component" value="Unassembled WGS sequence"/>
</dbReference>
<keyword evidence="2" id="KW-0418">Kinase</keyword>
<proteinExistence type="inferred from homology"/>
<dbReference type="PROSITE" id="PS01125">
    <property type="entry name" value="ROK"/>
    <property type="match status" value="1"/>
</dbReference>
<reference evidence="3 5" key="2">
    <citation type="submission" date="2019-04" db="EMBL/GenBank/DDBJ databases">
        <title>Draft genome sequence data and analysis of a Fermenting Bacterium, Geotoga petraea strain HO-Geo1, isolated from heavy-oil petroleum reservoir in Russia.</title>
        <authorList>
            <person name="Grouzdev D.S."/>
            <person name="Semenova E.M."/>
            <person name="Sokolova D.S."/>
            <person name="Tourova T.P."/>
            <person name="Poltaraus A.B."/>
            <person name="Nazina T.N."/>
        </authorList>
    </citation>
    <scope>NUCLEOTIDE SEQUENCE [LARGE SCALE GENOMIC DNA]</scope>
    <source>
        <strain evidence="3 5">HO-Geo1</strain>
    </source>
</reference>
<dbReference type="Pfam" id="PF00480">
    <property type="entry name" value="ROK"/>
    <property type="match status" value="1"/>
</dbReference>
<dbReference type="InterPro" id="IPR043129">
    <property type="entry name" value="ATPase_NBD"/>
</dbReference>